<evidence type="ECO:0000313" key="4">
    <source>
        <dbReference type="EMBL" id="CAF1616494.1"/>
    </source>
</evidence>
<feature type="domain" description="Serpin" evidence="3">
    <location>
        <begin position="1"/>
        <end position="217"/>
    </location>
</feature>
<dbReference type="SMART" id="SM00093">
    <property type="entry name" value="SERPIN"/>
    <property type="match status" value="1"/>
</dbReference>
<organism evidence="4 6">
    <name type="scientific">Didymodactylos carnosus</name>
    <dbReference type="NCBI Taxonomy" id="1234261"/>
    <lineage>
        <taxon>Eukaryota</taxon>
        <taxon>Metazoa</taxon>
        <taxon>Spiralia</taxon>
        <taxon>Gnathifera</taxon>
        <taxon>Rotifera</taxon>
        <taxon>Eurotatoria</taxon>
        <taxon>Bdelloidea</taxon>
        <taxon>Philodinida</taxon>
        <taxon>Philodinidae</taxon>
        <taxon>Didymodactylos</taxon>
    </lineage>
</organism>
<dbReference type="PROSITE" id="PS00284">
    <property type="entry name" value="SERPIN"/>
    <property type="match status" value="1"/>
</dbReference>
<dbReference type="Pfam" id="PF00079">
    <property type="entry name" value="Serpin"/>
    <property type="match status" value="1"/>
</dbReference>
<name>A0A816C3U6_9BILA</name>
<dbReference type="Proteomes" id="UP000681722">
    <property type="component" value="Unassembled WGS sequence"/>
</dbReference>
<dbReference type="InterPro" id="IPR000215">
    <property type="entry name" value="Serpin_fam"/>
</dbReference>
<proteinExistence type="inferred from homology"/>
<dbReference type="Gene3D" id="3.30.497.10">
    <property type="entry name" value="Antithrombin, subunit I, domain 2"/>
    <property type="match status" value="1"/>
</dbReference>
<dbReference type="PANTHER" id="PTHR11461">
    <property type="entry name" value="SERINE PROTEASE INHIBITOR, SERPIN"/>
    <property type="match status" value="1"/>
</dbReference>
<dbReference type="SUPFAM" id="SSF56574">
    <property type="entry name" value="Serpins"/>
    <property type="match status" value="1"/>
</dbReference>
<dbReference type="EMBL" id="CAJNOQ010039455">
    <property type="protein sequence ID" value="CAF1616494.1"/>
    <property type="molecule type" value="Genomic_DNA"/>
</dbReference>
<dbReference type="InterPro" id="IPR036186">
    <property type="entry name" value="Serpin_sf"/>
</dbReference>
<dbReference type="InterPro" id="IPR023796">
    <property type="entry name" value="Serpin_dom"/>
</dbReference>
<dbReference type="InterPro" id="IPR042185">
    <property type="entry name" value="Serpin_sf_2"/>
</dbReference>
<keyword evidence="6" id="KW-1185">Reference proteome</keyword>
<protein>
    <recommendedName>
        <fullName evidence="3">Serpin domain-containing protein</fullName>
    </recommendedName>
</protein>
<dbReference type="AlphaFoldDB" id="A0A816C3U6"/>
<dbReference type="PANTHER" id="PTHR11461:SF211">
    <property type="entry name" value="GH10112P-RELATED"/>
    <property type="match status" value="1"/>
</dbReference>
<comment type="caution">
    <text evidence="4">The sequence shown here is derived from an EMBL/GenBank/DDBJ whole genome shotgun (WGS) entry which is preliminary data.</text>
</comment>
<evidence type="ECO:0000256" key="1">
    <source>
        <dbReference type="ARBA" id="ARBA00009500"/>
    </source>
</evidence>
<gene>
    <name evidence="4" type="ORF">GPM918_LOCUS43457</name>
    <name evidence="5" type="ORF">SRO942_LOCUS44957</name>
</gene>
<dbReference type="Proteomes" id="UP000663829">
    <property type="component" value="Unassembled WGS sequence"/>
</dbReference>
<dbReference type="InterPro" id="IPR023795">
    <property type="entry name" value="Serpin_CS"/>
</dbReference>
<dbReference type="GO" id="GO:0005615">
    <property type="term" value="C:extracellular space"/>
    <property type="evidence" value="ECO:0007669"/>
    <property type="project" value="InterPro"/>
</dbReference>
<sequence length="217" mass="24945">QWVRAFDERNTNKHNIFHTDDGTEIPNFTLMYAKDAYFYYDGTNELNARILNIPYKSHGNSQFVFTVILPNHNVKLSDVESKLYASNDMKEIYAKLRHTGNIKLWLPKFKIEYRFVLNNMLQKLGMHDAFNNNANFSGISNEENLEISKVIHKAFVEVNELGTEAAAATAVVSSMSGARLPPVKPLSIEFRCDRSFIYMIREHGSSITLFQGRFIKP</sequence>
<evidence type="ECO:0000256" key="2">
    <source>
        <dbReference type="RuleBase" id="RU000411"/>
    </source>
</evidence>
<evidence type="ECO:0000313" key="6">
    <source>
        <dbReference type="Proteomes" id="UP000663829"/>
    </source>
</evidence>
<feature type="non-terminal residue" evidence="4">
    <location>
        <position position="1"/>
    </location>
</feature>
<dbReference type="GO" id="GO:0004867">
    <property type="term" value="F:serine-type endopeptidase inhibitor activity"/>
    <property type="evidence" value="ECO:0007669"/>
    <property type="project" value="InterPro"/>
</dbReference>
<evidence type="ECO:0000259" key="3">
    <source>
        <dbReference type="SMART" id="SM00093"/>
    </source>
</evidence>
<dbReference type="EMBL" id="CAJOBC010106438">
    <property type="protein sequence ID" value="CAF4503638.1"/>
    <property type="molecule type" value="Genomic_DNA"/>
</dbReference>
<evidence type="ECO:0000313" key="5">
    <source>
        <dbReference type="EMBL" id="CAF4503638.1"/>
    </source>
</evidence>
<dbReference type="OrthoDB" id="9518664at2759"/>
<accession>A0A816C3U6</accession>
<comment type="similarity">
    <text evidence="1 2">Belongs to the serpin family.</text>
</comment>
<dbReference type="Gene3D" id="2.30.39.10">
    <property type="entry name" value="Alpha-1-antitrypsin, domain 1"/>
    <property type="match status" value="1"/>
</dbReference>
<reference evidence="4" key="1">
    <citation type="submission" date="2021-02" db="EMBL/GenBank/DDBJ databases">
        <authorList>
            <person name="Nowell W R."/>
        </authorList>
    </citation>
    <scope>NUCLEOTIDE SEQUENCE</scope>
</reference>
<dbReference type="InterPro" id="IPR042178">
    <property type="entry name" value="Serpin_sf_1"/>
</dbReference>